<keyword evidence="2" id="KW-0288">FMN</keyword>
<evidence type="ECO:0000256" key="1">
    <source>
        <dbReference type="ARBA" id="ARBA00022630"/>
    </source>
</evidence>
<dbReference type="Proteomes" id="UP000460272">
    <property type="component" value="Unassembled WGS sequence"/>
</dbReference>
<evidence type="ECO:0000256" key="3">
    <source>
        <dbReference type="ARBA" id="ARBA00023002"/>
    </source>
</evidence>
<evidence type="ECO:0000256" key="4">
    <source>
        <dbReference type="ARBA" id="ARBA00023033"/>
    </source>
</evidence>
<comment type="caution">
    <text evidence="6">The sequence shown here is derived from an EMBL/GenBank/DDBJ whole genome shotgun (WGS) entry which is preliminary data.</text>
</comment>
<dbReference type="InterPro" id="IPR011251">
    <property type="entry name" value="Luciferase-like_dom"/>
</dbReference>
<organism evidence="6 7">
    <name type="scientific">Trebonia kvetii</name>
    <dbReference type="NCBI Taxonomy" id="2480626"/>
    <lineage>
        <taxon>Bacteria</taxon>
        <taxon>Bacillati</taxon>
        <taxon>Actinomycetota</taxon>
        <taxon>Actinomycetes</taxon>
        <taxon>Streptosporangiales</taxon>
        <taxon>Treboniaceae</taxon>
        <taxon>Trebonia</taxon>
    </lineage>
</organism>
<dbReference type="Gene3D" id="3.20.20.30">
    <property type="entry name" value="Luciferase-like domain"/>
    <property type="match status" value="1"/>
</dbReference>
<dbReference type="InterPro" id="IPR036661">
    <property type="entry name" value="Luciferase-like_sf"/>
</dbReference>
<accession>A0A6P2BSP1</accession>
<dbReference type="InterPro" id="IPR050172">
    <property type="entry name" value="SsuD_RutA_monooxygenase"/>
</dbReference>
<dbReference type="PANTHER" id="PTHR42847:SF4">
    <property type="entry name" value="ALKANESULFONATE MONOOXYGENASE-RELATED"/>
    <property type="match status" value="1"/>
</dbReference>
<name>A0A6P2BSP1_9ACTN</name>
<dbReference type="PANTHER" id="PTHR42847">
    <property type="entry name" value="ALKANESULFONATE MONOOXYGENASE"/>
    <property type="match status" value="1"/>
</dbReference>
<gene>
    <name evidence="6" type="ORF">EAS64_31560</name>
</gene>
<keyword evidence="1" id="KW-0285">Flavoprotein</keyword>
<proteinExistence type="predicted"/>
<dbReference type="OrthoDB" id="3209103at2"/>
<sequence length="366" mass="38971">MRFSIYLNAQSPGPAHDLDVIDAITAQAVLADRSGFAGVCLTEHHFTGYNTYGNPFTFGAYLAPQLQSAHVVLSVAVPALWNPMNFAEAVNTLDLLTRGRCVIGVGTGGSPQEYKGLGRDPVQRNALMEEVIDIALAAMAKEDDDPELPYSTSHSAGVLTRRIMPGSYTRPHPRFGRASLSDEGIVSTARRGWALMTAREAAQETARKLALYHATLDAAGHDGATLAFCREWSMVQKMIYVAESDEQAMADVDEPLNYLAAQSSKSFGGSAEGAGFKNSIVGVSAVDREGFLNKAMIVGGPETVAKSIAEYQAAGVDHLTLVFIYGQLNPALAAASLRRFIDSVMPRFSGPVAAARGVAASHAFSD</sequence>
<feature type="domain" description="Luciferase-like" evidence="5">
    <location>
        <begin position="1"/>
        <end position="318"/>
    </location>
</feature>
<dbReference type="SUPFAM" id="SSF51679">
    <property type="entry name" value="Bacterial luciferase-like"/>
    <property type="match status" value="1"/>
</dbReference>
<keyword evidence="3" id="KW-0560">Oxidoreductase</keyword>
<keyword evidence="4" id="KW-0503">Monooxygenase</keyword>
<dbReference type="RefSeq" id="WP_145858951.1">
    <property type="nucleotide sequence ID" value="NZ_RPFW01000006.1"/>
</dbReference>
<reference evidence="6 7" key="1">
    <citation type="submission" date="2018-11" db="EMBL/GenBank/DDBJ databases">
        <title>Trebonia kvetii gen.nov., sp.nov., a novel acidophilic actinobacterium, and proposal of the new actinobacterial family Treboniaceae fam. nov.</title>
        <authorList>
            <person name="Rapoport D."/>
            <person name="Sagova-Mareckova M."/>
            <person name="Sedlacek I."/>
            <person name="Provaznik J."/>
            <person name="Kralova S."/>
            <person name="Pavlinic D."/>
            <person name="Benes V."/>
            <person name="Kopecky J."/>
        </authorList>
    </citation>
    <scope>NUCLEOTIDE SEQUENCE [LARGE SCALE GENOMIC DNA]</scope>
    <source>
        <strain evidence="6 7">15Tr583</strain>
    </source>
</reference>
<keyword evidence="7" id="KW-1185">Reference proteome</keyword>
<protein>
    <submittedName>
        <fullName evidence="6">LLM class flavin-dependent oxidoreductase</fullName>
    </submittedName>
</protein>
<dbReference type="GO" id="GO:0008726">
    <property type="term" value="F:alkanesulfonate monooxygenase activity"/>
    <property type="evidence" value="ECO:0007669"/>
    <property type="project" value="TreeGrafter"/>
</dbReference>
<dbReference type="GO" id="GO:0046306">
    <property type="term" value="P:alkanesulfonate catabolic process"/>
    <property type="evidence" value="ECO:0007669"/>
    <property type="project" value="TreeGrafter"/>
</dbReference>
<evidence type="ECO:0000313" key="6">
    <source>
        <dbReference type="EMBL" id="TVZ01970.1"/>
    </source>
</evidence>
<dbReference type="EMBL" id="RPFW01000006">
    <property type="protein sequence ID" value="TVZ01970.1"/>
    <property type="molecule type" value="Genomic_DNA"/>
</dbReference>
<dbReference type="AlphaFoldDB" id="A0A6P2BSP1"/>
<evidence type="ECO:0000259" key="5">
    <source>
        <dbReference type="Pfam" id="PF00296"/>
    </source>
</evidence>
<evidence type="ECO:0000256" key="2">
    <source>
        <dbReference type="ARBA" id="ARBA00022643"/>
    </source>
</evidence>
<dbReference type="Pfam" id="PF00296">
    <property type="entry name" value="Bac_luciferase"/>
    <property type="match status" value="1"/>
</dbReference>
<evidence type="ECO:0000313" key="7">
    <source>
        <dbReference type="Proteomes" id="UP000460272"/>
    </source>
</evidence>